<accession>A0A2A2F9S9</accession>
<protein>
    <recommendedName>
        <fullName evidence="3">DUF3987 domain-containing protein</fullName>
    </recommendedName>
</protein>
<evidence type="ECO:0000313" key="1">
    <source>
        <dbReference type="EMBL" id="PAU81437.1"/>
    </source>
</evidence>
<name>A0A2A2F9S9_9GAMM</name>
<dbReference type="EMBL" id="NSKD01000002">
    <property type="protein sequence ID" value="PAU81437.1"/>
    <property type="molecule type" value="Genomic_DNA"/>
</dbReference>
<keyword evidence="2" id="KW-1185">Reference proteome</keyword>
<dbReference type="OrthoDB" id="784829at2"/>
<organism evidence="1 2">
    <name type="scientific">Halovibrio salipaludis</name>
    <dbReference type="NCBI Taxonomy" id="2032626"/>
    <lineage>
        <taxon>Bacteria</taxon>
        <taxon>Pseudomonadati</taxon>
        <taxon>Pseudomonadota</taxon>
        <taxon>Gammaproteobacteria</taxon>
        <taxon>Oceanospirillales</taxon>
        <taxon>Halomonadaceae</taxon>
        <taxon>Halovibrio</taxon>
    </lineage>
</organism>
<dbReference type="Proteomes" id="UP000218896">
    <property type="component" value="Unassembled WGS sequence"/>
</dbReference>
<reference evidence="1 2" key="1">
    <citation type="submission" date="2017-08" db="EMBL/GenBank/DDBJ databases">
        <title>Halovibrio sewagensis sp. nov., isolated from wastewater of high salinity.</title>
        <authorList>
            <person name="Dong X."/>
            <person name="Zhang G."/>
        </authorList>
    </citation>
    <scope>NUCLEOTIDE SEQUENCE [LARGE SCALE GENOMIC DNA]</scope>
    <source>
        <strain evidence="1 2">YL5-2</strain>
    </source>
</reference>
<dbReference type="PROSITE" id="PS51257">
    <property type="entry name" value="PROKAR_LIPOPROTEIN"/>
    <property type="match status" value="1"/>
</dbReference>
<dbReference type="Pfam" id="PF13148">
    <property type="entry name" value="DUF3987"/>
    <property type="match status" value="1"/>
</dbReference>
<dbReference type="AlphaFoldDB" id="A0A2A2F9S9"/>
<evidence type="ECO:0008006" key="3">
    <source>
        <dbReference type="Google" id="ProtNLM"/>
    </source>
</evidence>
<proteinExistence type="predicted"/>
<dbReference type="InterPro" id="IPR025048">
    <property type="entry name" value="DUF3987"/>
</dbReference>
<gene>
    <name evidence="1" type="ORF">CK501_05755</name>
</gene>
<comment type="caution">
    <text evidence="1">The sequence shown here is derived from an EMBL/GenBank/DDBJ whole genome shotgun (WGS) entry which is preliminary data.</text>
</comment>
<evidence type="ECO:0000313" key="2">
    <source>
        <dbReference type="Proteomes" id="UP000218896"/>
    </source>
</evidence>
<sequence length="463" mass="52383">MPAPIRDYAEDQAELIGVDPAIITMAALGAVAGCLDDRVEIQPKRYDPTWTESARLWIGIIGDPSAKKSPGIKKALSPVRKIAAEWREEYAKKMKAWEEACKQKEKGEEDPPAPQLRRLTTSDVTVEKLGDILAKCDPRGIIVDKDELTGWLASMDAYKGGSGGKDKAAWLEAYNGGGLEIDRIGRGSTWVENWSACVIGGIQPQVINEYANANNHDGMLQRFMLIHAASAQQGVDRRPNMQAKEDYEALLRQLVGTQAGNEPVTLSPEAHEVREAFNDRLHRAVTTMPNRHLTAMLGKWEGLFSRVCLAFHAAECAHWMEHPTANQVSRETAQKVDRFLWNAMLPHAIQFYDGMDPTEDQARQLAGLVLARQWSRFTVKRDLHNYMLAYRKMKEWEREEMLDRLEAYNWIGPEPGCRLNERGRPSAYLVNPQIHTMYQDHAEQERERRQEVARIMADLKEGG</sequence>